<dbReference type="InterPro" id="IPR016730">
    <property type="entry name" value="RNA-bd_FAU-1"/>
</dbReference>
<evidence type="ECO:0000259" key="7">
    <source>
        <dbReference type="Pfam" id="PF04167"/>
    </source>
</evidence>
<protein>
    <recommendedName>
        <fullName evidence="6">Probable ribonuclease FAU-1</fullName>
        <ecNumber evidence="6">3.1.26.-</ecNumber>
    </recommendedName>
    <alternativeName>
        <fullName evidence="6">RNA-binding protein FAU-1</fullName>
    </alternativeName>
</protein>
<keyword evidence="5 6" id="KW-0694">RNA-binding</keyword>
<comment type="caution">
    <text evidence="10">The sequence shown here is derived from an EMBL/GenBank/DDBJ whole genome shotgun (WGS) entry which is preliminary data.</text>
</comment>
<evidence type="ECO:0000256" key="6">
    <source>
        <dbReference type="HAMAP-Rule" id="MF_01910"/>
    </source>
</evidence>
<dbReference type="InterPro" id="IPR019307">
    <property type="entry name" value="RNA-bd_AU-1/RNase_E/G"/>
</dbReference>
<dbReference type="GO" id="GO:0016891">
    <property type="term" value="F:RNA endonuclease activity producing 5'-phosphomonoesters, hydrolytic mechanism"/>
    <property type="evidence" value="ECO:0007669"/>
    <property type="project" value="UniProtKB-UniRule"/>
</dbReference>
<dbReference type="PANTHER" id="PTHR39159:SF1">
    <property type="entry name" value="UPF0374 PROTEIN YGAC"/>
    <property type="match status" value="1"/>
</dbReference>
<feature type="domain" description="DUF402" evidence="7">
    <location>
        <begin position="341"/>
        <end position="463"/>
    </location>
</feature>
<evidence type="ECO:0000256" key="4">
    <source>
        <dbReference type="ARBA" id="ARBA00022801"/>
    </source>
</evidence>
<evidence type="ECO:0000313" key="10">
    <source>
        <dbReference type="EMBL" id="RLE53622.1"/>
    </source>
</evidence>
<reference evidence="11 12" key="1">
    <citation type="submission" date="2018-06" db="EMBL/GenBank/DDBJ databases">
        <title>Extensive metabolic versatility and redundancy in microbially diverse, dynamic hydrothermal sediments.</title>
        <authorList>
            <person name="Dombrowski N."/>
            <person name="Teske A."/>
            <person name="Baker B.J."/>
        </authorList>
    </citation>
    <scope>NUCLEOTIDE SEQUENCE [LARGE SCALE GENOMIC DNA]</scope>
    <source>
        <strain evidence="10">B34_G17</strain>
        <strain evidence="9">B66_G16</strain>
    </source>
</reference>
<keyword evidence="2 6" id="KW-0540">Nuclease</keyword>
<dbReference type="Proteomes" id="UP000278475">
    <property type="component" value="Unassembled WGS sequence"/>
</dbReference>
<dbReference type="GO" id="GO:0035925">
    <property type="term" value="F:mRNA 3'-UTR AU-rich region binding"/>
    <property type="evidence" value="ECO:0007669"/>
    <property type="project" value="UniProtKB-UniRule"/>
</dbReference>
<dbReference type="InterPro" id="IPR050212">
    <property type="entry name" value="Ntdp-like"/>
</dbReference>
<dbReference type="GO" id="GO:0006364">
    <property type="term" value="P:rRNA processing"/>
    <property type="evidence" value="ECO:0007669"/>
    <property type="project" value="UniProtKB-UniRule"/>
</dbReference>
<feature type="domain" description="RNA-binding protein AU-1/Ribonuclease E/G" evidence="8">
    <location>
        <begin position="151"/>
        <end position="241"/>
    </location>
</feature>
<dbReference type="EMBL" id="QMQX01000005">
    <property type="protein sequence ID" value="RLE53622.1"/>
    <property type="molecule type" value="Genomic_DNA"/>
</dbReference>
<comment type="similarity">
    <text evidence="6">Belongs to the FAU-1 family.</text>
</comment>
<evidence type="ECO:0000256" key="2">
    <source>
        <dbReference type="ARBA" id="ARBA00022722"/>
    </source>
</evidence>
<accession>A0A497F321</accession>
<dbReference type="HAMAP" id="MF_01910">
    <property type="entry name" value="RNA_binding_AU_1"/>
    <property type="match status" value="1"/>
</dbReference>
<dbReference type="EC" id="3.1.26.-" evidence="6"/>
<evidence type="ECO:0000259" key="8">
    <source>
        <dbReference type="Pfam" id="PF10150"/>
    </source>
</evidence>
<dbReference type="InterPro" id="IPR035930">
    <property type="entry name" value="FomD-like_sf"/>
</dbReference>
<evidence type="ECO:0000256" key="5">
    <source>
        <dbReference type="ARBA" id="ARBA00022884"/>
    </source>
</evidence>
<sequence length="479" mass="53375">MVVIKIRGIYTTALVLLLKDHGFKVSQPSKAVLSRFDNSCITNEPSQATIIDRRDKQGIIVKGEEQVVKKVVDVIKSKIPESIVRVSKINPHSIFKGVVVKKEGDRCLVDLGFGLGTLFNGSIKLNEEVLVAVARPVFRDERPILTRKLKISGRYAHIILGGWVSVSKFIRNRAKQEELFTLGKMVKSPRWGVKWRSSAENASATDLISEVKSLIEMGDKLLEKAKNIKPPALLLKGEPLVDIEFPQPAKNRLDRLRGYVKPTITGHHYLRSCGKTMSTIVDFAEALLSLGVSESTIQKALSLMWDENLLYKGSILKIEHSTLNGDVYSLTPGVIREINCGIVEVKREFRGEGKFDGLEIPKSKGDYSIMIFKPGDWMTLNAYYSINGELKGIYVNVNTPIEVYKSKIRYVDLGIDVVKRANSTPEIIDVDVIERAHVEGKLSSTIYEKALDVANSAYKALLASNDLEDLKSQLFSTTS</sequence>
<dbReference type="PANTHER" id="PTHR39159">
    <property type="match status" value="1"/>
</dbReference>
<dbReference type="SUPFAM" id="SSF159234">
    <property type="entry name" value="FomD-like"/>
    <property type="match status" value="1"/>
</dbReference>
<dbReference type="Gene3D" id="2.40.380.10">
    <property type="entry name" value="FomD-like"/>
    <property type="match status" value="1"/>
</dbReference>
<dbReference type="Pfam" id="PF10150">
    <property type="entry name" value="RNase_E_G"/>
    <property type="match status" value="1"/>
</dbReference>
<evidence type="ECO:0000313" key="11">
    <source>
        <dbReference type="Proteomes" id="UP000272051"/>
    </source>
</evidence>
<dbReference type="AlphaFoldDB" id="A0A497F321"/>
<evidence type="ECO:0000256" key="1">
    <source>
        <dbReference type="ARBA" id="ARBA00022552"/>
    </source>
</evidence>
<evidence type="ECO:0000313" key="12">
    <source>
        <dbReference type="Proteomes" id="UP000278475"/>
    </source>
</evidence>
<comment type="function">
    <text evidence="6">Probable RNase involved in rRNA stability through maturation and/or degradation of precursor rRNAs. Binds to RNA in loop regions with AU-rich sequences.</text>
</comment>
<dbReference type="InterPro" id="IPR007295">
    <property type="entry name" value="DUF402"/>
</dbReference>
<dbReference type="Proteomes" id="UP000272051">
    <property type="component" value="Unassembled WGS sequence"/>
</dbReference>
<name>A0A497F321_9CREN</name>
<keyword evidence="4 6" id="KW-0378">Hydrolase</keyword>
<keyword evidence="1 6" id="KW-0698">rRNA processing</keyword>
<proteinExistence type="inferred from homology"/>
<evidence type="ECO:0000256" key="3">
    <source>
        <dbReference type="ARBA" id="ARBA00022759"/>
    </source>
</evidence>
<dbReference type="Pfam" id="PF04167">
    <property type="entry name" value="DUF402"/>
    <property type="match status" value="1"/>
</dbReference>
<organism evidence="10 11">
    <name type="scientific">Thermoproteota archaeon</name>
    <dbReference type="NCBI Taxonomy" id="2056631"/>
    <lineage>
        <taxon>Archaea</taxon>
        <taxon>Thermoproteota</taxon>
    </lineage>
</organism>
<dbReference type="EMBL" id="QMQV01000001">
    <property type="protein sequence ID" value="RLE50731.1"/>
    <property type="molecule type" value="Genomic_DNA"/>
</dbReference>
<gene>
    <name evidence="6" type="primary">fau-1</name>
    <name evidence="9" type="ORF">DRJ31_00115</name>
    <name evidence="10" type="ORF">DRJ33_00500</name>
</gene>
<keyword evidence="3 6" id="KW-0255">Endonuclease</keyword>
<evidence type="ECO:0000313" key="9">
    <source>
        <dbReference type="EMBL" id="RLE50731.1"/>
    </source>
</evidence>